<feature type="transmembrane region" description="Helical" evidence="1">
    <location>
        <begin position="34"/>
        <end position="58"/>
    </location>
</feature>
<keyword evidence="1" id="KW-0812">Transmembrane</keyword>
<evidence type="ECO:0000313" key="3">
    <source>
        <dbReference type="Proteomes" id="UP001501586"/>
    </source>
</evidence>
<evidence type="ECO:0000256" key="1">
    <source>
        <dbReference type="SAM" id="Phobius"/>
    </source>
</evidence>
<dbReference type="EMBL" id="BAABAZ010000004">
    <property type="protein sequence ID" value="GAA4283762.1"/>
    <property type="molecule type" value="Genomic_DNA"/>
</dbReference>
<organism evidence="2 3">
    <name type="scientific">Brevibacterium daeguense</name>
    <dbReference type="NCBI Taxonomy" id="909936"/>
    <lineage>
        <taxon>Bacteria</taxon>
        <taxon>Bacillati</taxon>
        <taxon>Actinomycetota</taxon>
        <taxon>Actinomycetes</taxon>
        <taxon>Micrococcales</taxon>
        <taxon>Brevibacteriaceae</taxon>
        <taxon>Brevibacterium</taxon>
    </lineage>
</organism>
<sequence length="144" mass="14595">MSHHQARPHPYDANYAGAQPLPPGPAPARRGWSIAALIVAILAFAAGLLSGGLTLLWGGASLATGAPQPVLLSILRQLYVIALPVVGPLALAGAALAIVGLIRGREARGVAVTALVLALVCVITLLIGLPLLAVEPCFDFDCAA</sequence>
<keyword evidence="1" id="KW-0472">Membrane</keyword>
<gene>
    <name evidence="2" type="ORF">GCM10022261_12930</name>
</gene>
<dbReference type="RefSeq" id="WP_236863830.1">
    <property type="nucleotide sequence ID" value="NZ_BAABAZ010000004.1"/>
</dbReference>
<keyword evidence="3" id="KW-1185">Reference proteome</keyword>
<protein>
    <submittedName>
        <fullName evidence="2">Uncharacterized protein</fullName>
    </submittedName>
</protein>
<keyword evidence="1" id="KW-1133">Transmembrane helix</keyword>
<accession>A0ABP8EIJ7</accession>
<name>A0ABP8EIJ7_9MICO</name>
<evidence type="ECO:0000313" key="2">
    <source>
        <dbReference type="EMBL" id="GAA4283762.1"/>
    </source>
</evidence>
<proteinExistence type="predicted"/>
<dbReference type="Proteomes" id="UP001501586">
    <property type="component" value="Unassembled WGS sequence"/>
</dbReference>
<feature type="transmembrane region" description="Helical" evidence="1">
    <location>
        <begin position="109"/>
        <end position="133"/>
    </location>
</feature>
<feature type="transmembrane region" description="Helical" evidence="1">
    <location>
        <begin position="78"/>
        <end position="102"/>
    </location>
</feature>
<comment type="caution">
    <text evidence="2">The sequence shown here is derived from an EMBL/GenBank/DDBJ whole genome shotgun (WGS) entry which is preliminary data.</text>
</comment>
<reference evidence="3" key="1">
    <citation type="journal article" date="2019" name="Int. J. Syst. Evol. Microbiol.">
        <title>The Global Catalogue of Microorganisms (GCM) 10K type strain sequencing project: providing services to taxonomists for standard genome sequencing and annotation.</title>
        <authorList>
            <consortium name="The Broad Institute Genomics Platform"/>
            <consortium name="The Broad Institute Genome Sequencing Center for Infectious Disease"/>
            <person name="Wu L."/>
            <person name="Ma J."/>
        </authorList>
    </citation>
    <scope>NUCLEOTIDE SEQUENCE [LARGE SCALE GENOMIC DNA]</scope>
    <source>
        <strain evidence="3">JCM 17458</strain>
    </source>
</reference>